<comment type="caution">
    <text evidence="13">The sequence shown here is derived from an EMBL/GenBank/DDBJ whole genome shotgun (WGS) entry which is preliminary data.</text>
</comment>
<keyword evidence="13" id="KW-0969">Cilium</keyword>
<evidence type="ECO:0000259" key="12">
    <source>
        <dbReference type="Pfam" id="PF08345"/>
    </source>
</evidence>
<dbReference type="NCBIfam" id="TIGR00206">
    <property type="entry name" value="fliF"/>
    <property type="match status" value="1"/>
</dbReference>
<evidence type="ECO:0000256" key="5">
    <source>
        <dbReference type="ARBA" id="ARBA00022692"/>
    </source>
</evidence>
<dbReference type="EMBL" id="PVXM01000049">
    <property type="protein sequence ID" value="PRR70269.1"/>
    <property type="molecule type" value="Genomic_DNA"/>
</dbReference>
<organism evidence="13 14">
    <name type="scientific">Neomoorella humiferrea</name>
    <dbReference type="NCBI Taxonomy" id="676965"/>
    <lineage>
        <taxon>Bacteria</taxon>
        <taxon>Bacillati</taxon>
        <taxon>Bacillota</taxon>
        <taxon>Clostridia</taxon>
        <taxon>Neomoorellales</taxon>
        <taxon>Neomoorellaceae</taxon>
        <taxon>Neomoorella</taxon>
    </lineage>
</organism>
<keyword evidence="13" id="KW-0966">Cell projection</keyword>
<comment type="similarity">
    <text evidence="3 9">Belongs to the FliF family.</text>
</comment>
<evidence type="ECO:0000256" key="3">
    <source>
        <dbReference type="ARBA" id="ARBA00007971"/>
    </source>
</evidence>
<evidence type="ECO:0000256" key="10">
    <source>
        <dbReference type="SAM" id="Phobius"/>
    </source>
</evidence>
<feature type="domain" description="Flagellar M-ring N-terminal" evidence="11">
    <location>
        <begin position="45"/>
        <end position="217"/>
    </location>
</feature>
<dbReference type="RefSeq" id="WP_106005980.1">
    <property type="nucleotide sequence ID" value="NZ_CP136419.1"/>
</dbReference>
<evidence type="ECO:0000256" key="7">
    <source>
        <dbReference type="ARBA" id="ARBA00023136"/>
    </source>
</evidence>
<name>A0A2T0AN23_9FIRM</name>
<gene>
    <name evidence="13" type="primary">fliF</name>
    <name evidence="13" type="ORF">MOHU_20600</name>
</gene>
<dbReference type="GO" id="GO:0003774">
    <property type="term" value="F:cytoskeletal motor activity"/>
    <property type="evidence" value="ECO:0007669"/>
    <property type="project" value="InterPro"/>
</dbReference>
<comment type="subcellular location">
    <subcellularLocation>
        <location evidence="1 9">Bacterial flagellum basal body</location>
    </subcellularLocation>
    <subcellularLocation>
        <location evidence="2">Cell membrane</location>
        <topology evidence="2">Multi-pass membrane protein</topology>
    </subcellularLocation>
</comment>
<sequence>MKYGQILTKLKNFWQGLTPGRRSALVAVTLAVLLGGAFLIQWLLKPQYAPLFTNLQQSDAAAVVEKLKEMKVPYQLAGEGTTILVPKEQIYQLRLDLASAGVLNSGRGFELFDENKLGMTDFERNLDYQRALQEELRRTIVSLDEVEDARVHLVIPQPSVFLQEQQPPSAAIMLKLKPLSRLKPEQVKGIMELVAASVAGLKLENIRVIDMYGNVLSEGLAGDENAPAGRIRQNQMELKRQFERDLEQRLQAVLSQILGPGKAVAMVTADLNFDQQEIKQTVWGKEGALRSEQVKTETGTAGGGAAGAAGTPANTQPPVYQAVNPAAGNYNNSDTIRNYELDQTETHTIVAPGQVRRLSTAVAVDGAVTPALRTQIQNIVAAAIGFDPARGDQINVESLPFDNSMQQQMAAEMEAQQQRQQQLRRYLMWGGAGLGGLLLLLLLLIVILRRRRRAAVPAILPERMLGEKPKAGMEAAAPVAPLMVEPVEPVDVEKVRQEAERKAKMDRLRDIIRQRPEDAALLIRAWLSED</sequence>
<dbReference type="PIRSF" id="PIRSF004862">
    <property type="entry name" value="FliF"/>
    <property type="match status" value="1"/>
</dbReference>
<keyword evidence="7 10" id="KW-0472">Membrane</keyword>
<evidence type="ECO:0000256" key="8">
    <source>
        <dbReference type="ARBA" id="ARBA00023143"/>
    </source>
</evidence>
<dbReference type="GO" id="GO:0071973">
    <property type="term" value="P:bacterial-type flagellum-dependent cell motility"/>
    <property type="evidence" value="ECO:0007669"/>
    <property type="project" value="InterPro"/>
</dbReference>
<evidence type="ECO:0000259" key="11">
    <source>
        <dbReference type="Pfam" id="PF01514"/>
    </source>
</evidence>
<keyword evidence="5 10" id="KW-0812">Transmembrane</keyword>
<dbReference type="OrthoDB" id="9807026at2"/>
<evidence type="ECO:0000256" key="9">
    <source>
        <dbReference type="PIRNR" id="PIRNR004862"/>
    </source>
</evidence>
<evidence type="ECO:0000313" key="13">
    <source>
        <dbReference type="EMBL" id="PRR70269.1"/>
    </source>
</evidence>
<dbReference type="InterPro" id="IPR000067">
    <property type="entry name" value="FlgMring_FliF"/>
</dbReference>
<keyword evidence="14" id="KW-1185">Reference proteome</keyword>
<dbReference type="Pfam" id="PF08345">
    <property type="entry name" value="YscJ_FliF_C"/>
    <property type="match status" value="1"/>
</dbReference>
<feature type="transmembrane region" description="Helical" evidence="10">
    <location>
        <begin position="24"/>
        <end position="44"/>
    </location>
</feature>
<proteinExistence type="inferred from homology"/>
<dbReference type="PRINTS" id="PR01009">
    <property type="entry name" value="FLGMRINGFLIF"/>
</dbReference>
<evidence type="ECO:0000256" key="4">
    <source>
        <dbReference type="ARBA" id="ARBA00022475"/>
    </source>
</evidence>
<keyword evidence="6 10" id="KW-1133">Transmembrane helix</keyword>
<dbReference type="InterPro" id="IPR013556">
    <property type="entry name" value="Flag_M-ring_C"/>
</dbReference>
<dbReference type="PANTHER" id="PTHR30046">
    <property type="entry name" value="FLAGELLAR M-RING PROTEIN"/>
    <property type="match status" value="1"/>
</dbReference>
<dbReference type="Pfam" id="PF01514">
    <property type="entry name" value="YscJ_FliF"/>
    <property type="match status" value="1"/>
</dbReference>
<feature type="transmembrane region" description="Helical" evidence="10">
    <location>
        <begin position="426"/>
        <end position="448"/>
    </location>
</feature>
<evidence type="ECO:0000256" key="1">
    <source>
        <dbReference type="ARBA" id="ARBA00004117"/>
    </source>
</evidence>
<dbReference type="InterPro" id="IPR043427">
    <property type="entry name" value="YscJ/FliF"/>
</dbReference>
<feature type="domain" description="Flagellar M-ring C-terminal" evidence="12">
    <location>
        <begin position="254"/>
        <end position="401"/>
    </location>
</feature>
<dbReference type="GO" id="GO:0009431">
    <property type="term" value="C:bacterial-type flagellum basal body, MS ring"/>
    <property type="evidence" value="ECO:0007669"/>
    <property type="project" value="InterPro"/>
</dbReference>
<reference evidence="13 14" key="1">
    <citation type="submission" date="2018-03" db="EMBL/GenBank/DDBJ databases">
        <title>Genome sequence of Moorella humiferrea DSM 23265.</title>
        <authorList>
            <person name="Poehlein A."/>
            <person name="Daniel R."/>
        </authorList>
    </citation>
    <scope>NUCLEOTIDE SEQUENCE [LARGE SCALE GENOMIC DNA]</scope>
    <source>
        <strain evidence="13 14">DSM 23265</strain>
    </source>
</reference>
<keyword evidence="4" id="KW-1003">Cell membrane</keyword>
<dbReference type="InterPro" id="IPR045851">
    <property type="entry name" value="AMP-bd_C_sf"/>
</dbReference>
<dbReference type="PANTHER" id="PTHR30046:SF0">
    <property type="entry name" value="FLAGELLAR M-RING PROTEIN"/>
    <property type="match status" value="1"/>
</dbReference>
<dbReference type="GO" id="GO:0005886">
    <property type="term" value="C:plasma membrane"/>
    <property type="evidence" value="ECO:0007669"/>
    <property type="project" value="UniProtKB-SubCell"/>
</dbReference>
<keyword evidence="13" id="KW-0282">Flagellum</keyword>
<keyword evidence="8 9" id="KW-0975">Bacterial flagellum</keyword>
<comment type="function">
    <text evidence="9">The M ring may be actively involved in energy transduction.</text>
</comment>
<evidence type="ECO:0000256" key="2">
    <source>
        <dbReference type="ARBA" id="ARBA00004651"/>
    </source>
</evidence>
<evidence type="ECO:0000256" key="6">
    <source>
        <dbReference type="ARBA" id="ARBA00022989"/>
    </source>
</evidence>
<evidence type="ECO:0000313" key="14">
    <source>
        <dbReference type="Proteomes" id="UP000238415"/>
    </source>
</evidence>
<accession>A0A2T0AN23</accession>
<dbReference type="AlphaFoldDB" id="A0A2T0AN23"/>
<dbReference type="InterPro" id="IPR006182">
    <property type="entry name" value="FliF_N_dom"/>
</dbReference>
<dbReference type="Gene3D" id="3.30.300.30">
    <property type="match status" value="1"/>
</dbReference>
<dbReference type="Proteomes" id="UP000238415">
    <property type="component" value="Unassembled WGS sequence"/>
</dbReference>
<protein>
    <recommendedName>
        <fullName evidence="9">Flagellar M-ring protein</fullName>
    </recommendedName>
</protein>